<dbReference type="Gene3D" id="2.160.20.10">
    <property type="entry name" value="Single-stranded right-handed beta-helix, Pectin lyase-like"/>
    <property type="match status" value="1"/>
</dbReference>
<accession>A0A1F5W777</accession>
<keyword evidence="4" id="KW-0812">Transmembrane</keyword>
<name>A0A1F5W777_9BACT</name>
<comment type="caution">
    <text evidence="5">The sequence shown here is derived from an EMBL/GenBank/DDBJ whole genome shotgun (WGS) entry which is preliminary data.</text>
</comment>
<dbReference type="InterPro" id="IPR052063">
    <property type="entry name" value="Polysaccharide_Lyase_1"/>
</dbReference>
<dbReference type="EMBL" id="MFHP01000032">
    <property type="protein sequence ID" value="OGF71457.1"/>
    <property type="molecule type" value="Genomic_DNA"/>
</dbReference>
<evidence type="ECO:0000256" key="1">
    <source>
        <dbReference type="ARBA" id="ARBA00022723"/>
    </source>
</evidence>
<evidence type="ECO:0000256" key="2">
    <source>
        <dbReference type="ARBA" id="ARBA00023180"/>
    </source>
</evidence>
<gene>
    <name evidence="5" type="ORF">A3C05_01655</name>
</gene>
<dbReference type="InterPro" id="IPR011050">
    <property type="entry name" value="Pectin_lyase_fold/virulence"/>
</dbReference>
<evidence type="ECO:0000313" key="6">
    <source>
        <dbReference type="Proteomes" id="UP000178743"/>
    </source>
</evidence>
<dbReference type="Proteomes" id="UP000178743">
    <property type="component" value="Unassembled WGS sequence"/>
</dbReference>
<organism evidence="5 6">
    <name type="scientific">Candidatus Giovannonibacteria bacterium RIFCSPHIGHO2_02_FULL_45_40</name>
    <dbReference type="NCBI Taxonomy" id="1798337"/>
    <lineage>
        <taxon>Bacteria</taxon>
        <taxon>Candidatus Giovannoniibacteriota</taxon>
    </lineage>
</organism>
<reference evidence="5 6" key="1">
    <citation type="journal article" date="2016" name="Nat. Commun.">
        <title>Thousands of microbial genomes shed light on interconnected biogeochemical processes in an aquifer system.</title>
        <authorList>
            <person name="Anantharaman K."/>
            <person name="Brown C.T."/>
            <person name="Hug L.A."/>
            <person name="Sharon I."/>
            <person name="Castelle C.J."/>
            <person name="Probst A.J."/>
            <person name="Thomas B.C."/>
            <person name="Singh A."/>
            <person name="Wilkins M.J."/>
            <person name="Karaoz U."/>
            <person name="Brodie E.L."/>
            <person name="Williams K.H."/>
            <person name="Hubbard S.S."/>
            <person name="Banfield J.F."/>
        </authorList>
    </citation>
    <scope>NUCLEOTIDE SEQUENCE [LARGE SCALE GENOMIC DNA]</scope>
</reference>
<evidence type="ECO:0008006" key="7">
    <source>
        <dbReference type="Google" id="ProtNLM"/>
    </source>
</evidence>
<feature type="transmembrane region" description="Helical" evidence="4">
    <location>
        <begin position="7"/>
        <end position="25"/>
    </location>
</feature>
<evidence type="ECO:0000313" key="5">
    <source>
        <dbReference type="EMBL" id="OGF71457.1"/>
    </source>
</evidence>
<keyword evidence="4" id="KW-0472">Membrane</keyword>
<keyword evidence="1" id="KW-0479">Metal-binding</keyword>
<feature type="region of interest" description="Disordered" evidence="3">
    <location>
        <begin position="422"/>
        <end position="476"/>
    </location>
</feature>
<dbReference type="AlphaFoldDB" id="A0A1F5W777"/>
<evidence type="ECO:0000256" key="4">
    <source>
        <dbReference type="SAM" id="Phobius"/>
    </source>
</evidence>
<proteinExistence type="predicted"/>
<dbReference type="PANTHER" id="PTHR42970:SF1">
    <property type="entry name" value="PECTATE LYASE C-RELATED"/>
    <property type="match status" value="1"/>
</dbReference>
<protein>
    <recommendedName>
        <fullName evidence="7">Pectate lyase</fullName>
    </recommendedName>
</protein>
<evidence type="ECO:0000256" key="3">
    <source>
        <dbReference type="SAM" id="MobiDB-lite"/>
    </source>
</evidence>
<keyword evidence="4" id="KW-1133">Transmembrane helix</keyword>
<keyword evidence="2" id="KW-0325">Glycoprotein</keyword>
<dbReference type="GO" id="GO:0046872">
    <property type="term" value="F:metal ion binding"/>
    <property type="evidence" value="ECO:0007669"/>
    <property type="project" value="UniProtKB-KW"/>
</dbReference>
<dbReference type="InterPro" id="IPR012334">
    <property type="entry name" value="Pectin_lyas_fold"/>
</dbReference>
<dbReference type="SUPFAM" id="SSF51126">
    <property type="entry name" value="Pectin lyase-like"/>
    <property type="match status" value="1"/>
</dbReference>
<dbReference type="PANTHER" id="PTHR42970">
    <property type="entry name" value="PECTATE LYASE C-RELATED"/>
    <property type="match status" value="1"/>
</dbReference>
<sequence>MRRLLKYVFALIIIVGTVFIWFKYLSNLPGEPDVSNIPSNTPIVETNLPVFPGAEGFGSKTRAGRGGKVIEVTTLADSGPGTLREALEDPDPRIIVFRVGGLIEIDEPLYIRYPFVTVAGQTAPGDGITIKNGGITILTHDVLLQNLRVRPGAEGKSVGANNDSIGILGPKFAGDSYNVVLDHISASWAEDENISIYEGPLNITVSWSIISEGLNKSRHQEGGHSTGLLIGDRTDKVSVHHNIFAHNEQRNPLIKNGGTHDIRNNVIYDWGLDALFFYDVFSNTFANIVGNMFIAGLSTNPDSKAVFVQVRDANDKPSQGLPKFFIDGNSGRGDMDTDEGIVKFIAIDPDPSFIQGSTLHEKIEWAKRTYLVSKPFETPKVTTQSSQEAYEKVLADAGASKPKRDAVDSRIINDVRTRTGKIIDSPSQVGGYPKFSGGTAPADSDHDGMPDIWENSIGLNPSDASDGNKDKDGDGYTNIEEYLHSLL</sequence>